<evidence type="ECO:0000259" key="7">
    <source>
        <dbReference type="Pfam" id="PF04321"/>
    </source>
</evidence>
<dbReference type="InterPro" id="IPR029903">
    <property type="entry name" value="RmlD-like-bd"/>
</dbReference>
<evidence type="ECO:0000256" key="3">
    <source>
        <dbReference type="ARBA" id="ARBA00012929"/>
    </source>
</evidence>
<dbReference type="InterPro" id="IPR036291">
    <property type="entry name" value="NAD(P)-bd_dom_sf"/>
</dbReference>
<dbReference type="UniPathway" id="UPA00281"/>
<feature type="domain" description="RmlD-like substrate binding" evidence="7">
    <location>
        <begin position="9"/>
        <end position="297"/>
    </location>
</feature>
<dbReference type="Pfam" id="PF04321">
    <property type="entry name" value="RmlD_sub_bind"/>
    <property type="match status" value="1"/>
</dbReference>
<evidence type="ECO:0000256" key="1">
    <source>
        <dbReference type="ARBA" id="ARBA00004781"/>
    </source>
</evidence>
<dbReference type="SUPFAM" id="SSF51735">
    <property type="entry name" value="NAD(P)-binding Rossmann-fold domains"/>
    <property type="match status" value="1"/>
</dbReference>
<dbReference type="RefSeq" id="WP_217884084.1">
    <property type="nucleotide sequence ID" value="NZ_FUKI01000106.1"/>
</dbReference>
<evidence type="ECO:0000313" key="8">
    <source>
        <dbReference type="EMBL" id="SJM92646.1"/>
    </source>
</evidence>
<dbReference type="InterPro" id="IPR005913">
    <property type="entry name" value="dTDP_dehydrorham_reduct"/>
</dbReference>
<dbReference type="AlphaFoldDB" id="A0A1R4H8X3"/>
<dbReference type="PANTHER" id="PTHR10491:SF4">
    <property type="entry name" value="METHIONINE ADENOSYLTRANSFERASE 2 SUBUNIT BETA"/>
    <property type="match status" value="1"/>
</dbReference>
<proteinExistence type="inferred from homology"/>
<dbReference type="GO" id="GO:0008831">
    <property type="term" value="F:dTDP-4-dehydrorhamnose reductase activity"/>
    <property type="evidence" value="ECO:0007669"/>
    <property type="project" value="UniProtKB-EC"/>
</dbReference>
<reference evidence="9" key="1">
    <citation type="submission" date="2017-02" db="EMBL/GenBank/DDBJ databases">
        <authorList>
            <person name="Daims H."/>
        </authorList>
    </citation>
    <scope>NUCLEOTIDE SEQUENCE [LARGE SCALE GENOMIC DNA]</scope>
</reference>
<dbReference type="NCBIfam" id="TIGR01214">
    <property type="entry name" value="rmlD"/>
    <property type="match status" value="1"/>
</dbReference>
<dbReference type="Gene3D" id="3.40.50.720">
    <property type="entry name" value="NAD(P)-binding Rossmann-like Domain"/>
    <property type="match status" value="1"/>
</dbReference>
<name>A0A1R4H8X3_9GAMM</name>
<evidence type="ECO:0000313" key="9">
    <source>
        <dbReference type="Proteomes" id="UP000195667"/>
    </source>
</evidence>
<dbReference type="Proteomes" id="UP000195667">
    <property type="component" value="Unassembled WGS sequence"/>
</dbReference>
<evidence type="ECO:0000256" key="6">
    <source>
        <dbReference type="RuleBase" id="RU364082"/>
    </source>
</evidence>
<organism evidence="8 9">
    <name type="scientific">Crenothrix polyspora</name>
    <dbReference type="NCBI Taxonomy" id="360316"/>
    <lineage>
        <taxon>Bacteria</taxon>
        <taxon>Pseudomonadati</taxon>
        <taxon>Pseudomonadota</taxon>
        <taxon>Gammaproteobacteria</taxon>
        <taxon>Methylococcales</taxon>
        <taxon>Crenotrichaceae</taxon>
        <taxon>Crenothrix</taxon>
    </lineage>
</organism>
<keyword evidence="6 8" id="KW-0560">Oxidoreductase</keyword>
<comment type="similarity">
    <text evidence="2 6">Belongs to the dTDP-4-dehydrorhamnose reductase family.</text>
</comment>
<dbReference type="PANTHER" id="PTHR10491">
    <property type="entry name" value="DTDP-4-DEHYDRORHAMNOSE REDUCTASE"/>
    <property type="match status" value="1"/>
</dbReference>
<sequence>MNNNDVPIKVLLIGANGQLGSELQATCPENVVLVATDRNTLDISQAAQISTALAECQPNVIINAAAYTAVDKAESDAQNADAINHLAVKNLAQAVAEWNKTQQQAIYLLHVSTDFVFDGQQSTPYAPTDTTNPQGVYGASKLAGEKAIQAYCPSAGTVRTSWLYSVYGNNFVKTMLRLMAERDALGVVVEQVGSPTWTRTLAETLWQFVEQKPQGVFHCSDNGVASWYDFAVAIQEEASALGLLNKTVAITPLRTEQYPTPARRPAYSVMDKRSTEQQLGYTLPHWRDSLRKMLIELKQQTITL</sequence>
<accession>A0A1R4H8X3</accession>
<keyword evidence="9" id="KW-1185">Reference proteome</keyword>
<evidence type="ECO:0000256" key="4">
    <source>
        <dbReference type="ARBA" id="ARBA00017099"/>
    </source>
</evidence>
<gene>
    <name evidence="8" type="ORF">CRENPOLYSF1_310006</name>
</gene>
<dbReference type="UniPathway" id="UPA00124"/>
<dbReference type="GO" id="GO:0009243">
    <property type="term" value="P:O antigen biosynthetic process"/>
    <property type="evidence" value="ECO:0007669"/>
    <property type="project" value="UniProtKB-UniPathway"/>
</dbReference>
<comment type="cofactor">
    <cofactor evidence="6">
        <name>Mg(2+)</name>
        <dbReference type="ChEBI" id="CHEBI:18420"/>
    </cofactor>
    <text evidence="6">Binds 1 Mg(2+) ion per monomer.</text>
</comment>
<comment type="catalytic activity">
    <reaction evidence="5 6">
        <text>dTDP-beta-L-rhamnose + NADP(+) = dTDP-4-dehydro-beta-L-rhamnose + NADPH + H(+)</text>
        <dbReference type="Rhea" id="RHEA:21796"/>
        <dbReference type="ChEBI" id="CHEBI:15378"/>
        <dbReference type="ChEBI" id="CHEBI:57510"/>
        <dbReference type="ChEBI" id="CHEBI:57783"/>
        <dbReference type="ChEBI" id="CHEBI:58349"/>
        <dbReference type="ChEBI" id="CHEBI:62830"/>
        <dbReference type="EC" id="1.1.1.133"/>
    </reaction>
</comment>
<dbReference type="CDD" id="cd05254">
    <property type="entry name" value="dTDP_HR_like_SDR_e"/>
    <property type="match status" value="1"/>
</dbReference>
<dbReference type="GO" id="GO:0005829">
    <property type="term" value="C:cytosol"/>
    <property type="evidence" value="ECO:0007669"/>
    <property type="project" value="TreeGrafter"/>
</dbReference>
<evidence type="ECO:0000256" key="5">
    <source>
        <dbReference type="ARBA" id="ARBA00048200"/>
    </source>
</evidence>
<dbReference type="Gene3D" id="3.90.25.10">
    <property type="entry name" value="UDP-galactose 4-epimerase, domain 1"/>
    <property type="match status" value="1"/>
</dbReference>
<dbReference type="GO" id="GO:0019305">
    <property type="term" value="P:dTDP-rhamnose biosynthetic process"/>
    <property type="evidence" value="ECO:0007669"/>
    <property type="project" value="UniProtKB-UniPathway"/>
</dbReference>
<comment type="pathway">
    <text evidence="1 6">Carbohydrate biosynthesis; dTDP-L-rhamnose biosynthesis.</text>
</comment>
<dbReference type="EMBL" id="FUKI01000106">
    <property type="protein sequence ID" value="SJM92646.1"/>
    <property type="molecule type" value="Genomic_DNA"/>
</dbReference>
<protein>
    <recommendedName>
        <fullName evidence="4 6">dTDP-4-dehydrorhamnose reductase</fullName>
        <ecNumber evidence="3 6">1.1.1.133</ecNumber>
    </recommendedName>
</protein>
<keyword evidence="6" id="KW-0521">NADP</keyword>
<evidence type="ECO:0000256" key="2">
    <source>
        <dbReference type="ARBA" id="ARBA00010944"/>
    </source>
</evidence>
<comment type="function">
    <text evidence="6">Catalyzes the reduction of dTDP-6-deoxy-L-lyxo-4-hexulose to yield dTDP-L-rhamnose.</text>
</comment>
<dbReference type="EC" id="1.1.1.133" evidence="3 6"/>